<gene>
    <name evidence="11" type="ORF">ACFSM5_19290</name>
</gene>
<accession>A0ABW5DV99</accession>
<dbReference type="PANTHER" id="PTHR35011:SF2">
    <property type="entry name" value="2,3-DIKETO-L-GULONATE TRAP TRANSPORTER SMALL PERMEASE PROTEIN YIAM"/>
    <property type="match status" value="1"/>
</dbReference>
<comment type="subunit">
    <text evidence="9">The complex comprises the extracytoplasmic solute receptor protein and the two transmembrane proteins.</text>
</comment>
<evidence type="ECO:0000313" key="12">
    <source>
        <dbReference type="Proteomes" id="UP001597295"/>
    </source>
</evidence>
<evidence type="ECO:0000256" key="8">
    <source>
        <dbReference type="ARBA" id="ARBA00038436"/>
    </source>
</evidence>
<evidence type="ECO:0000313" key="11">
    <source>
        <dbReference type="EMBL" id="MFD2265058.1"/>
    </source>
</evidence>
<keyword evidence="7 9" id="KW-0472">Membrane</keyword>
<evidence type="ECO:0000256" key="3">
    <source>
        <dbReference type="ARBA" id="ARBA00022475"/>
    </source>
</evidence>
<dbReference type="RefSeq" id="WP_379878224.1">
    <property type="nucleotide sequence ID" value="NZ_JBHUIP010000014.1"/>
</dbReference>
<dbReference type="InterPro" id="IPR007387">
    <property type="entry name" value="TRAP_DctQ"/>
</dbReference>
<comment type="function">
    <text evidence="9">Part of the tripartite ATP-independent periplasmic (TRAP) transport system.</text>
</comment>
<feature type="transmembrane region" description="Helical" evidence="9">
    <location>
        <begin position="12"/>
        <end position="36"/>
    </location>
</feature>
<keyword evidence="12" id="KW-1185">Reference proteome</keyword>
<dbReference type="PANTHER" id="PTHR35011">
    <property type="entry name" value="2,3-DIKETO-L-GULONATE TRAP TRANSPORTER SMALL PERMEASE PROTEIN YIAM"/>
    <property type="match status" value="1"/>
</dbReference>
<keyword evidence="5 9" id="KW-0812">Transmembrane</keyword>
<sequence length="171" mass="18876">MLRQIDRVILQVNRWVLIVAMAAMSVIVFANVALRYTTGDSILWAEEVARYLMIWLTYLGIGPVMRLGGHMAVDSLQGAIGEPRAKYLRALIVALMAGFCLVLVFVGIDFVERTWVQSTPVTDIPFSFIAAAIPVGFAFTLWHLLAVARGFVVDKSFEQSSDLDPDQAASI</sequence>
<dbReference type="InterPro" id="IPR055348">
    <property type="entry name" value="DctQ"/>
</dbReference>
<evidence type="ECO:0000256" key="5">
    <source>
        <dbReference type="ARBA" id="ARBA00022692"/>
    </source>
</evidence>
<proteinExistence type="inferred from homology"/>
<dbReference type="Pfam" id="PF04290">
    <property type="entry name" value="DctQ"/>
    <property type="match status" value="1"/>
</dbReference>
<evidence type="ECO:0000256" key="9">
    <source>
        <dbReference type="RuleBase" id="RU369079"/>
    </source>
</evidence>
<comment type="caution">
    <text evidence="11">The sequence shown here is derived from an EMBL/GenBank/DDBJ whole genome shotgun (WGS) entry which is preliminary data.</text>
</comment>
<evidence type="ECO:0000256" key="7">
    <source>
        <dbReference type="ARBA" id="ARBA00023136"/>
    </source>
</evidence>
<feature type="domain" description="Tripartite ATP-independent periplasmic transporters DctQ component" evidence="10">
    <location>
        <begin position="24"/>
        <end position="147"/>
    </location>
</feature>
<feature type="transmembrane region" description="Helical" evidence="9">
    <location>
        <begin position="48"/>
        <end position="67"/>
    </location>
</feature>
<reference evidence="12" key="1">
    <citation type="journal article" date="2019" name="Int. J. Syst. Evol. Microbiol.">
        <title>The Global Catalogue of Microorganisms (GCM) 10K type strain sequencing project: providing services to taxonomists for standard genome sequencing and annotation.</title>
        <authorList>
            <consortium name="The Broad Institute Genomics Platform"/>
            <consortium name="The Broad Institute Genome Sequencing Center for Infectious Disease"/>
            <person name="Wu L."/>
            <person name="Ma J."/>
        </authorList>
    </citation>
    <scope>NUCLEOTIDE SEQUENCE [LARGE SCALE GENOMIC DNA]</scope>
    <source>
        <strain evidence="12">CGMCC 1.19062</strain>
    </source>
</reference>
<keyword evidence="2 9" id="KW-0813">Transport</keyword>
<evidence type="ECO:0000256" key="6">
    <source>
        <dbReference type="ARBA" id="ARBA00022989"/>
    </source>
</evidence>
<dbReference type="Proteomes" id="UP001597295">
    <property type="component" value="Unassembled WGS sequence"/>
</dbReference>
<organism evidence="11 12">
    <name type="scientific">Lacibacterium aquatile</name>
    <dbReference type="NCBI Taxonomy" id="1168082"/>
    <lineage>
        <taxon>Bacteria</taxon>
        <taxon>Pseudomonadati</taxon>
        <taxon>Pseudomonadota</taxon>
        <taxon>Alphaproteobacteria</taxon>
        <taxon>Rhodospirillales</taxon>
        <taxon>Rhodospirillaceae</taxon>
    </lineage>
</organism>
<keyword evidence="4 9" id="KW-0997">Cell inner membrane</keyword>
<comment type="subcellular location">
    <subcellularLocation>
        <location evidence="1 9">Cell inner membrane</location>
        <topology evidence="1 9">Multi-pass membrane protein</topology>
    </subcellularLocation>
</comment>
<evidence type="ECO:0000256" key="2">
    <source>
        <dbReference type="ARBA" id="ARBA00022448"/>
    </source>
</evidence>
<feature type="transmembrane region" description="Helical" evidence="9">
    <location>
        <begin position="128"/>
        <end position="148"/>
    </location>
</feature>
<keyword evidence="6 9" id="KW-1133">Transmembrane helix</keyword>
<evidence type="ECO:0000256" key="1">
    <source>
        <dbReference type="ARBA" id="ARBA00004429"/>
    </source>
</evidence>
<evidence type="ECO:0000259" key="10">
    <source>
        <dbReference type="Pfam" id="PF04290"/>
    </source>
</evidence>
<protein>
    <recommendedName>
        <fullName evidence="9">TRAP transporter small permease protein</fullName>
    </recommendedName>
</protein>
<keyword evidence="3" id="KW-1003">Cell membrane</keyword>
<comment type="similarity">
    <text evidence="8 9">Belongs to the TRAP transporter small permease family.</text>
</comment>
<name>A0ABW5DV99_9PROT</name>
<feature type="transmembrane region" description="Helical" evidence="9">
    <location>
        <begin position="87"/>
        <end position="108"/>
    </location>
</feature>
<dbReference type="EMBL" id="JBHUIP010000014">
    <property type="protein sequence ID" value="MFD2265058.1"/>
    <property type="molecule type" value="Genomic_DNA"/>
</dbReference>
<evidence type="ECO:0000256" key="4">
    <source>
        <dbReference type="ARBA" id="ARBA00022519"/>
    </source>
</evidence>